<reference evidence="1 2" key="1">
    <citation type="submission" date="2018-11" db="EMBL/GenBank/DDBJ databases">
        <title>Genomes From Bacteria Associated with the Canine Oral Cavity: a Test Case for Automated Genome-Based Taxonomic Assignment.</title>
        <authorList>
            <person name="Coil D.A."/>
            <person name="Jospin G."/>
            <person name="Darling A.E."/>
            <person name="Wallis C."/>
            <person name="Davis I.J."/>
            <person name="Harris S."/>
            <person name="Eisen J.A."/>
            <person name="Holcombe L.J."/>
            <person name="O'Flynn C."/>
        </authorList>
    </citation>
    <scope>NUCLEOTIDE SEQUENCE [LARGE SCALE GENOMIC DNA]</scope>
    <source>
        <strain evidence="1 2">OH887_COT-365</strain>
    </source>
</reference>
<dbReference type="PROSITE" id="PS51318">
    <property type="entry name" value="TAT"/>
    <property type="match status" value="1"/>
</dbReference>
<dbReference type="AlphaFoldDB" id="A0A3P1T788"/>
<dbReference type="Proteomes" id="UP000280819">
    <property type="component" value="Unassembled WGS sequence"/>
</dbReference>
<evidence type="ECO:0000313" key="1">
    <source>
        <dbReference type="EMBL" id="RRD04676.1"/>
    </source>
</evidence>
<gene>
    <name evidence="1" type="ORF">EII34_09020</name>
</gene>
<organism evidence="1 2">
    <name type="scientific">Arachnia propionica</name>
    <dbReference type="NCBI Taxonomy" id="1750"/>
    <lineage>
        <taxon>Bacteria</taxon>
        <taxon>Bacillati</taxon>
        <taxon>Actinomycetota</taxon>
        <taxon>Actinomycetes</taxon>
        <taxon>Propionibacteriales</taxon>
        <taxon>Propionibacteriaceae</taxon>
        <taxon>Arachnia</taxon>
    </lineage>
</organism>
<evidence type="ECO:0000313" key="2">
    <source>
        <dbReference type="Proteomes" id="UP000280819"/>
    </source>
</evidence>
<sequence length="160" mass="17169">MQNSINLNRRSLLTKAAIGLPAMGVIGALSWANPATTPEASAIAVDGIWGPETTRALQGYLKTPVDGIVSGQDPTWRAGNTHLGSGWDWSGGGGSALIRAIQGRLGVRVDGLFGPETSRAWHSRMGRAPLNYFNHSSIVWDLQLRLSKGRDPFEAQVIRP</sequence>
<dbReference type="EMBL" id="RQZG01000009">
    <property type="protein sequence ID" value="RRD04676.1"/>
    <property type="molecule type" value="Genomic_DNA"/>
</dbReference>
<dbReference type="OrthoDB" id="3730500at2"/>
<dbReference type="RefSeq" id="WP_124844828.1">
    <property type="nucleotide sequence ID" value="NZ_RQZG01000009.1"/>
</dbReference>
<dbReference type="InterPro" id="IPR006311">
    <property type="entry name" value="TAT_signal"/>
</dbReference>
<accession>A0A3P1T788</accession>
<name>A0A3P1T788_9ACTN</name>
<protein>
    <submittedName>
        <fullName evidence="1">Peptidoglycan-binding protein</fullName>
    </submittedName>
</protein>
<proteinExistence type="predicted"/>
<comment type="caution">
    <text evidence="1">The sequence shown here is derived from an EMBL/GenBank/DDBJ whole genome shotgun (WGS) entry which is preliminary data.</text>
</comment>